<evidence type="ECO:0000313" key="3">
    <source>
        <dbReference type="Proteomes" id="UP000682733"/>
    </source>
</evidence>
<protein>
    <submittedName>
        <fullName evidence="2">Uncharacterized protein</fullName>
    </submittedName>
</protein>
<dbReference type="Gene3D" id="3.40.50.11350">
    <property type="match status" value="1"/>
</dbReference>
<dbReference type="EMBL" id="CAJNOK010006674">
    <property type="protein sequence ID" value="CAF1011048.1"/>
    <property type="molecule type" value="Genomic_DNA"/>
</dbReference>
<evidence type="ECO:0000313" key="2">
    <source>
        <dbReference type="EMBL" id="CAF3779872.1"/>
    </source>
</evidence>
<dbReference type="Proteomes" id="UP000682733">
    <property type="component" value="Unassembled WGS sequence"/>
</dbReference>
<evidence type="ECO:0000313" key="1">
    <source>
        <dbReference type="EMBL" id="CAF1011048.1"/>
    </source>
</evidence>
<organism evidence="2 3">
    <name type="scientific">Didymodactylos carnosus</name>
    <dbReference type="NCBI Taxonomy" id="1234261"/>
    <lineage>
        <taxon>Eukaryota</taxon>
        <taxon>Metazoa</taxon>
        <taxon>Spiralia</taxon>
        <taxon>Gnathifera</taxon>
        <taxon>Rotifera</taxon>
        <taxon>Eurotatoria</taxon>
        <taxon>Bdelloidea</taxon>
        <taxon>Philodinida</taxon>
        <taxon>Philodinidae</taxon>
        <taxon>Didymodactylos</taxon>
    </lineage>
</organism>
<gene>
    <name evidence="1" type="ORF">OVA965_LOCUS15041</name>
    <name evidence="2" type="ORF">TMI583_LOCUS15047</name>
</gene>
<reference evidence="2" key="1">
    <citation type="submission" date="2021-02" db="EMBL/GenBank/DDBJ databases">
        <authorList>
            <person name="Nowell W R."/>
        </authorList>
    </citation>
    <scope>NUCLEOTIDE SEQUENCE</scope>
</reference>
<comment type="caution">
    <text evidence="2">The sequence shown here is derived from an EMBL/GenBank/DDBJ whole genome shotgun (WGS) entry which is preliminary data.</text>
</comment>
<sequence length="217" mass="24802">MSPDTLFGCLYHSLITLRLSKLIQMTTDNNKSSNTTVGYTHRQLLQILLNPTYYPIGIQIRTNDDVFKQTIESMYKPEQFSAYFNCAQQLSQQNSNSITYLMSDTSQLRREALKYFNNTNTFHLIAHVDRVLHMQVTKHLVEQALSSALFDAFLYMMCEHHIICDDSGYGRFAAFAGLKRRSIFAFTGSSQNTNRLICSNNGGTLLKEAGRRWSGIK</sequence>
<accession>A0A8S2J2M5</accession>
<dbReference type="EMBL" id="CAJOBA010006683">
    <property type="protein sequence ID" value="CAF3779872.1"/>
    <property type="molecule type" value="Genomic_DNA"/>
</dbReference>
<dbReference type="Proteomes" id="UP000677228">
    <property type="component" value="Unassembled WGS sequence"/>
</dbReference>
<proteinExistence type="predicted"/>
<name>A0A8S2J2M5_9BILA</name>
<dbReference type="AlphaFoldDB" id="A0A8S2J2M5"/>